<feature type="domain" description="Acyl-CoA dehydrogenase/oxidase C-terminal" evidence="6">
    <location>
        <begin position="199"/>
        <end position="332"/>
    </location>
</feature>
<dbReference type="PANTHER" id="PTHR43884:SF20">
    <property type="entry name" value="ACYL-COA DEHYDROGENASE FADE28"/>
    <property type="match status" value="1"/>
</dbReference>
<dbReference type="InterPro" id="IPR037069">
    <property type="entry name" value="AcylCoA_DH/ox_N_sf"/>
</dbReference>
<sequence length="334" mass="35262">MSDELDDLRAAVRAFLGEECPPPAVRRLMADPAAHDAALWRRLSGELGLTGLAVPEEHGGAGRGLTELAVVCEELGRALTPVPYLAAAVLTAYAVRDGCLLAGIADGSVIGTVVLDGDLTAEDDRLTGTAPYVLDGHLAEVIVCAVAGRVYAVRGADVARTPHVTLDQTRRLARLRFDGTPAERIDGDLSRVRDVALSALAAEQAGGARRCLETAVAHARTRVQFGRPIGSFQAIKHKLADMLLRVESARSAAYEAARVADQEPDRLPVYAALAGSYCAEAYLHAAGETIQILGGIGVTWEHDAHLHLKRATASARLFGTPEAHRARLAAALAL</sequence>
<dbReference type="Pfam" id="PF00441">
    <property type="entry name" value="Acyl-CoA_dh_1"/>
    <property type="match status" value="1"/>
</dbReference>
<name>A0ABN0XHR2_9ACTN</name>
<dbReference type="Proteomes" id="UP001501822">
    <property type="component" value="Unassembled WGS sequence"/>
</dbReference>
<dbReference type="Gene3D" id="1.10.540.10">
    <property type="entry name" value="Acyl-CoA dehydrogenase/oxidase, N-terminal domain"/>
    <property type="match status" value="1"/>
</dbReference>
<comment type="similarity">
    <text evidence="2">Belongs to the acyl-CoA dehydrogenase family.</text>
</comment>
<proteinExistence type="inferred from homology"/>
<keyword evidence="3" id="KW-0285">Flavoprotein</keyword>
<evidence type="ECO:0000256" key="4">
    <source>
        <dbReference type="ARBA" id="ARBA00022827"/>
    </source>
</evidence>
<dbReference type="SUPFAM" id="SSF47203">
    <property type="entry name" value="Acyl-CoA dehydrogenase C-terminal domain-like"/>
    <property type="match status" value="1"/>
</dbReference>
<accession>A0ABN0XHR2</accession>
<dbReference type="InterPro" id="IPR013786">
    <property type="entry name" value="AcylCoA_DH/ox_N"/>
</dbReference>
<protein>
    <submittedName>
        <fullName evidence="8">Acyl-CoA dehydrogenase family protein</fullName>
    </submittedName>
</protein>
<gene>
    <name evidence="8" type="ORF">GCM10010151_63090</name>
</gene>
<comment type="cofactor">
    <cofactor evidence="1">
        <name>FAD</name>
        <dbReference type="ChEBI" id="CHEBI:57692"/>
    </cofactor>
</comment>
<evidence type="ECO:0000259" key="7">
    <source>
        <dbReference type="Pfam" id="PF02771"/>
    </source>
</evidence>
<reference evidence="8 9" key="1">
    <citation type="journal article" date="2019" name="Int. J. Syst. Evol. Microbiol.">
        <title>The Global Catalogue of Microorganisms (GCM) 10K type strain sequencing project: providing services to taxonomists for standard genome sequencing and annotation.</title>
        <authorList>
            <consortium name="The Broad Institute Genomics Platform"/>
            <consortium name="The Broad Institute Genome Sequencing Center for Infectious Disease"/>
            <person name="Wu L."/>
            <person name="Ma J."/>
        </authorList>
    </citation>
    <scope>NUCLEOTIDE SEQUENCE [LARGE SCALE GENOMIC DNA]</scope>
    <source>
        <strain evidence="8 9">JCM 3146</strain>
    </source>
</reference>
<evidence type="ECO:0000256" key="5">
    <source>
        <dbReference type="ARBA" id="ARBA00023002"/>
    </source>
</evidence>
<dbReference type="SUPFAM" id="SSF56645">
    <property type="entry name" value="Acyl-CoA dehydrogenase NM domain-like"/>
    <property type="match status" value="1"/>
</dbReference>
<dbReference type="InterPro" id="IPR009100">
    <property type="entry name" value="AcylCoA_DH/oxidase_NM_dom_sf"/>
</dbReference>
<keyword evidence="5" id="KW-0560">Oxidoreductase</keyword>
<feature type="domain" description="Acyl-CoA dehydrogenase/oxidase N-terminal" evidence="7">
    <location>
        <begin position="2"/>
        <end position="86"/>
    </location>
</feature>
<dbReference type="Pfam" id="PF02771">
    <property type="entry name" value="Acyl-CoA_dh_N"/>
    <property type="match status" value="1"/>
</dbReference>
<evidence type="ECO:0000313" key="9">
    <source>
        <dbReference type="Proteomes" id="UP001501822"/>
    </source>
</evidence>
<dbReference type="RefSeq" id="WP_252803558.1">
    <property type="nucleotide sequence ID" value="NZ_BAAABM010000064.1"/>
</dbReference>
<organism evidence="8 9">
    <name type="scientific">Actinoallomurus spadix</name>
    <dbReference type="NCBI Taxonomy" id="79912"/>
    <lineage>
        <taxon>Bacteria</taxon>
        <taxon>Bacillati</taxon>
        <taxon>Actinomycetota</taxon>
        <taxon>Actinomycetes</taxon>
        <taxon>Streptosporangiales</taxon>
        <taxon>Thermomonosporaceae</taxon>
        <taxon>Actinoallomurus</taxon>
    </lineage>
</organism>
<comment type="caution">
    <text evidence="8">The sequence shown here is derived from an EMBL/GenBank/DDBJ whole genome shotgun (WGS) entry which is preliminary data.</text>
</comment>
<dbReference type="EMBL" id="BAAABM010000064">
    <property type="protein sequence ID" value="GAA0364496.1"/>
    <property type="molecule type" value="Genomic_DNA"/>
</dbReference>
<keyword evidence="4" id="KW-0274">FAD</keyword>
<dbReference type="InterPro" id="IPR036250">
    <property type="entry name" value="AcylCo_DH-like_C"/>
</dbReference>
<evidence type="ECO:0000259" key="6">
    <source>
        <dbReference type="Pfam" id="PF00441"/>
    </source>
</evidence>
<keyword evidence="9" id="KW-1185">Reference proteome</keyword>
<evidence type="ECO:0000256" key="3">
    <source>
        <dbReference type="ARBA" id="ARBA00022630"/>
    </source>
</evidence>
<evidence type="ECO:0000256" key="2">
    <source>
        <dbReference type="ARBA" id="ARBA00009347"/>
    </source>
</evidence>
<dbReference type="Gene3D" id="1.20.140.10">
    <property type="entry name" value="Butyryl-CoA Dehydrogenase, subunit A, domain 3"/>
    <property type="match status" value="1"/>
</dbReference>
<dbReference type="InterPro" id="IPR009075">
    <property type="entry name" value="AcylCo_DH/oxidase_C"/>
</dbReference>
<evidence type="ECO:0000313" key="8">
    <source>
        <dbReference type="EMBL" id="GAA0364496.1"/>
    </source>
</evidence>
<evidence type="ECO:0000256" key="1">
    <source>
        <dbReference type="ARBA" id="ARBA00001974"/>
    </source>
</evidence>
<dbReference type="PANTHER" id="PTHR43884">
    <property type="entry name" value="ACYL-COA DEHYDROGENASE"/>
    <property type="match status" value="1"/>
</dbReference>